<dbReference type="Proteomes" id="UP000501812">
    <property type="component" value="Chromosome"/>
</dbReference>
<feature type="transmembrane region" description="Helical" evidence="1">
    <location>
        <begin position="12"/>
        <end position="39"/>
    </location>
</feature>
<keyword evidence="1" id="KW-0472">Membrane</keyword>
<dbReference type="EMBL" id="CP051774">
    <property type="protein sequence ID" value="QJE96182.1"/>
    <property type="molecule type" value="Genomic_DNA"/>
</dbReference>
<evidence type="ECO:0000313" key="2">
    <source>
        <dbReference type="EMBL" id="QJE96182.1"/>
    </source>
</evidence>
<gene>
    <name evidence="2" type="ORF">HHL09_10425</name>
</gene>
<feature type="transmembrane region" description="Helical" evidence="1">
    <location>
        <begin position="45"/>
        <end position="68"/>
    </location>
</feature>
<keyword evidence="1" id="KW-0812">Transmembrane</keyword>
<feature type="transmembrane region" description="Helical" evidence="1">
    <location>
        <begin position="114"/>
        <end position="134"/>
    </location>
</feature>
<protein>
    <submittedName>
        <fullName evidence="2">Uncharacterized protein</fullName>
    </submittedName>
</protein>
<keyword evidence="1" id="KW-1133">Transmembrane helix</keyword>
<reference evidence="2 3" key="1">
    <citation type="submission" date="2020-04" db="EMBL/GenBank/DDBJ databases">
        <title>Luteolibacter sp. G-1-1-1 isolated from soil.</title>
        <authorList>
            <person name="Dahal R.H."/>
        </authorList>
    </citation>
    <scope>NUCLEOTIDE SEQUENCE [LARGE SCALE GENOMIC DNA]</scope>
    <source>
        <strain evidence="2 3">G-1-1-1</strain>
    </source>
</reference>
<accession>A0A858RH93</accession>
<dbReference type="AlphaFoldDB" id="A0A858RH93"/>
<sequence length="148" mass="16142">MRLFARQILSAAALIVLLPTVILIPYAALGFLIALAGLFKSGGGFAPSLLMLVWISGYFTIGITYLALLTPLPRMAGFILWSLPASYLLLMFIYQPWNAFWPMAGGSSSGNGFATWAMTSLSILFPISLIGFWLERPRAEKLPPPYPG</sequence>
<organism evidence="2 3">
    <name type="scientific">Luteolibacter luteus</name>
    <dbReference type="NCBI Taxonomy" id="2728835"/>
    <lineage>
        <taxon>Bacteria</taxon>
        <taxon>Pseudomonadati</taxon>
        <taxon>Verrucomicrobiota</taxon>
        <taxon>Verrucomicrobiia</taxon>
        <taxon>Verrucomicrobiales</taxon>
        <taxon>Verrucomicrobiaceae</taxon>
        <taxon>Luteolibacter</taxon>
    </lineage>
</organism>
<keyword evidence="3" id="KW-1185">Reference proteome</keyword>
<dbReference type="RefSeq" id="WP_169454583.1">
    <property type="nucleotide sequence ID" value="NZ_CP051774.1"/>
</dbReference>
<evidence type="ECO:0000313" key="3">
    <source>
        <dbReference type="Proteomes" id="UP000501812"/>
    </source>
</evidence>
<feature type="transmembrane region" description="Helical" evidence="1">
    <location>
        <begin position="75"/>
        <end position="94"/>
    </location>
</feature>
<evidence type="ECO:0000256" key="1">
    <source>
        <dbReference type="SAM" id="Phobius"/>
    </source>
</evidence>
<name>A0A858RH93_9BACT</name>
<dbReference type="KEGG" id="luo:HHL09_10425"/>
<proteinExistence type="predicted"/>